<dbReference type="Pfam" id="PF13561">
    <property type="entry name" value="adh_short_C2"/>
    <property type="match status" value="1"/>
</dbReference>
<dbReference type="RefSeq" id="WP_163730297.1">
    <property type="nucleotide sequence ID" value="NZ_AP022601.1"/>
</dbReference>
<dbReference type="InterPro" id="IPR002347">
    <property type="entry name" value="SDR_fam"/>
</dbReference>
<keyword evidence="4" id="KW-1185">Reference proteome</keyword>
<evidence type="ECO:0000256" key="2">
    <source>
        <dbReference type="ARBA" id="ARBA00023002"/>
    </source>
</evidence>
<dbReference type="InterPro" id="IPR020904">
    <property type="entry name" value="Sc_DH/Rdtase_CS"/>
</dbReference>
<dbReference type="PANTHER" id="PTHR43639">
    <property type="entry name" value="OXIDOREDUCTASE, SHORT-CHAIN DEHYDROGENASE/REDUCTASE FAMILY (AFU_ORTHOLOGUE AFUA_5G02870)"/>
    <property type="match status" value="1"/>
</dbReference>
<reference evidence="3 4" key="1">
    <citation type="journal article" date="2019" name="Emerg. Microbes Infect.">
        <title>Comprehensive subspecies identification of 175 nontuberculous mycobacteria species based on 7547 genomic profiles.</title>
        <authorList>
            <person name="Matsumoto Y."/>
            <person name="Kinjo T."/>
            <person name="Motooka D."/>
            <person name="Nabeya D."/>
            <person name="Jung N."/>
            <person name="Uechi K."/>
            <person name="Horii T."/>
            <person name="Iida T."/>
            <person name="Fujita J."/>
            <person name="Nakamura S."/>
        </authorList>
    </citation>
    <scope>NUCLEOTIDE SEQUENCE [LARGE SCALE GENOMIC DNA]</scope>
    <source>
        <strain evidence="3 4">JCM 6399</strain>
    </source>
</reference>
<evidence type="ECO:0000313" key="4">
    <source>
        <dbReference type="Proteomes" id="UP000465785"/>
    </source>
</evidence>
<accession>A0A9W4FFL3</accession>
<comment type="similarity">
    <text evidence="1">Belongs to the short-chain dehydrogenases/reductases (SDR) family.</text>
</comment>
<dbReference type="KEGG" id="mgau:MGALJ_30110"/>
<evidence type="ECO:0000313" key="3">
    <source>
        <dbReference type="EMBL" id="BBY93342.1"/>
    </source>
</evidence>
<keyword evidence="2" id="KW-0560">Oxidoreductase</keyword>
<dbReference type="Gene3D" id="3.40.50.720">
    <property type="entry name" value="NAD(P)-binding Rossmann-like Domain"/>
    <property type="match status" value="1"/>
</dbReference>
<dbReference type="PRINTS" id="PR00081">
    <property type="entry name" value="GDHRDH"/>
</dbReference>
<evidence type="ECO:0000256" key="1">
    <source>
        <dbReference type="ARBA" id="ARBA00006484"/>
    </source>
</evidence>
<dbReference type="FunFam" id="3.40.50.720:FF:000084">
    <property type="entry name" value="Short-chain dehydrogenase reductase"/>
    <property type="match status" value="1"/>
</dbReference>
<dbReference type="PANTHER" id="PTHR43639:SF1">
    <property type="entry name" value="SHORT-CHAIN DEHYDROGENASE_REDUCTASE FAMILY PROTEIN"/>
    <property type="match status" value="1"/>
</dbReference>
<proteinExistence type="inferred from homology"/>
<dbReference type="Proteomes" id="UP000465785">
    <property type="component" value="Chromosome"/>
</dbReference>
<dbReference type="AlphaFoldDB" id="A0A9W4FFL3"/>
<dbReference type="EMBL" id="AP022601">
    <property type="protein sequence ID" value="BBY93342.1"/>
    <property type="molecule type" value="Genomic_DNA"/>
</dbReference>
<dbReference type="PROSITE" id="PS00061">
    <property type="entry name" value="ADH_SHORT"/>
    <property type="match status" value="1"/>
</dbReference>
<sequence>MSTGRLAGKAAIVTGAGRGIGRSVAEVFAAEGAHVAVVSKTPARVEEVVAAITAAGGSALGVECDVTVKDQIRTAVDQTVDRFGRLDVLVNNAHHTTSLTNPVVEISDEQLGLQFGSGPAATLHFMQASYAHLKESHGVVINFGSGAGVSGAYNYGAYAAAKEAIRALSRSAAREWGRDGIRVNVICPTTMTDGLAEAVRDPAVAKMVAKVPLGMPLRPEESVAPVALFLASDDSKYITGSSFMVDGGASIDAGR</sequence>
<dbReference type="GO" id="GO:0016491">
    <property type="term" value="F:oxidoreductase activity"/>
    <property type="evidence" value="ECO:0007669"/>
    <property type="project" value="UniProtKB-KW"/>
</dbReference>
<dbReference type="InterPro" id="IPR036291">
    <property type="entry name" value="NAD(P)-bd_dom_sf"/>
</dbReference>
<protein>
    <submittedName>
        <fullName evidence="3">3-oxoacyl-ACP reductase</fullName>
    </submittedName>
</protein>
<dbReference type="CDD" id="cd05233">
    <property type="entry name" value="SDR_c"/>
    <property type="match status" value="1"/>
</dbReference>
<dbReference type="SUPFAM" id="SSF51735">
    <property type="entry name" value="NAD(P)-binding Rossmann-fold domains"/>
    <property type="match status" value="1"/>
</dbReference>
<gene>
    <name evidence="3" type="primary">ditI_2</name>
    <name evidence="3" type="ORF">MGALJ_30110</name>
</gene>
<organism evidence="3 4">
    <name type="scientific">Mycobacterium gallinarum</name>
    <dbReference type="NCBI Taxonomy" id="39689"/>
    <lineage>
        <taxon>Bacteria</taxon>
        <taxon>Bacillati</taxon>
        <taxon>Actinomycetota</taxon>
        <taxon>Actinomycetes</taxon>
        <taxon>Mycobacteriales</taxon>
        <taxon>Mycobacteriaceae</taxon>
        <taxon>Mycobacterium</taxon>
    </lineage>
</organism>
<name>A0A9W4FFL3_9MYCO</name>
<dbReference type="PRINTS" id="PR00080">
    <property type="entry name" value="SDRFAMILY"/>
</dbReference>